<keyword evidence="1" id="KW-0732">Signal</keyword>
<dbReference type="GO" id="GO:0005829">
    <property type="term" value="C:cytosol"/>
    <property type="evidence" value="ECO:0007669"/>
    <property type="project" value="TreeGrafter"/>
</dbReference>
<keyword evidence="3" id="KW-1185">Reference proteome</keyword>
<dbReference type="SUPFAM" id="SSF46785">
    <property type="entry name" value="Winged helix' DNA-binding domain"/>
    <property type="match status" value="1"/>
</dbReference>
<evidence type="ECO:0000313" key="2">
    <source>
        <dbReference type="EMBL" id="SNT68096.1"/>
    </source>
</evidence>
<dbReference type="RefSeq" id="WP_159462395.1">
    <property type="nucleotide sequence ID" value="NZ_FZQA01000001.1"/>
</dbReference>
<dbReference type="GO" id="GO:0003700">
    <property type="term" value="F:DNA-binding transcription factor activity"/>
    <property type="evidence" value="ECO:0007669"/>
    <property type="project" value="TreeGrafter"/>
</dbReference>
<name>A0A239PJW4_9PROT</name>
<dbReference type="PANTHER" id="PTHR33221:SF15">
    <property type="entry name" value="HTH-TYPE TRANSCRIPTIONAL REGULATOR YWGB-RELATED"/>
    <property type="match status" value="1"/>
</dbReference>
<feature type="chain" id="PRO_5013371711" evidence="1">
    <location>
        <begin position="24"/>
        <end position="145"/>
    </location>
</feature>
<dbReference type="PANTHER" id="PTHR33221">
    <property type="entry name" value="WINGED HELIX-TURN-HELIX TRANSCRIPTIONAL REGULATOR, RRF2 FAMILY"/>
    <property type="match status" value="1"/>
</dbReference>
<dbReference type="PROSITE" id="PS51197">
    <property type="entry name" value="HTH_RRF2_2"/>
    <property type="match status" value="1"/>
</dbReference>
<gene>
    <name evidence="2" type="ORF">SAMN06297382_0592</name>
</gene>
<reference evidence="2 3" key="1">
    <citation type="submission" date="2017-07" db="EMBL/GenBank/DDBJ databases">
        <authorList>
            <person name="Sun Z.S."/>
            <person name="Albrecht U."/>
            <person name="Echele G."/>
            <person name="Lee C.C."/>
        </authorList>
    </citation>
    <scope>NUCLEOTIDE SEQUENCE [LARGE SCALE GENOMIC DNA]</scope>
    <source>
        <strain evidence="2 3">CGMCC 1.12710</strain>
    </source>
</reference>
<dbReference type="InterPro" id="IPR036388">
    <property type="entry name" value="WH-like_DNA-bd_sf"/>
</dbReference>
<dbReference type="Proteomes" id="UP000198346">
    <property type="component" value="Unassembled WGS sequence"/>
</dbReference>
<evidence type="ECO:0000313" key="3">
    <source>
        <dbReference type="Proteomes" id="UP000198346"/>
    </source>
</evidence>
<protein>
    <submittedName>
        <fullName evidence="2">Transcriptional regulator, BadM/Rrf2 family</fullName>
    </submittedName>
</protein>
<dbReference type="Gene3D" id="1.10.10.10">
    <property type="entry name" value="Winged helix-like DNA-binding domain superfamily/Winged helix DNA-binding domain"/>
    <property type="match status" value="1"/>
</dbReference>
<dbReference type="InterPro" id="IPR000944">
    <property type="entry name" value="Tscrpt_reg_Rrf2"/>
</dbReference>
<dbReference type="OrthoDB" id="9800506at2"/>
<feature type="signal peptide" evidence="1">
    <location>
        <begin position="1"/>
        <end position="23"/>
    </location>
</feature>
<dbReference type="InterPro" id="IPR036390">
    <property type="entry name" value="WH_DNA-bd_sf"/>
</dbReference>
<sequence>MAFSTRFATATHLLAVLALSRPAPVTSETLAASAGTNPVVARRLIGRLVRAGLVRTQGGKGGGATLARPPKKITLRAVFEAVEHPLSLAPENPGRREDGVGAALPGALARPSERAARAFAEALDQTTLKGVVKALKNARDRRKAA</sequence>
<evidence type="ECO:0000256" key="1">
    <source>
        <dbReference type="SAM" id="SignalP"/>
    </source>
</evidence>
<dbReference type="AlphaFoldDB" id="A0A239PJW4"/>
<accession>A0A239PJW4</accession>
<dbReference type="Pfam" id="PF02082">
    <property type="entry name" value="Rrf2"/>
    <property type="match status" value="1"/>
</dbReference>
<proteinExistence type="predicted"/>
<dbReference type="EMBL" id="FZQA01000001">
    <property type="protein sequence ID" value="SNT68096.1"/>
    <property type="molecule type" value="Genomic_DNA"/>
</dbReference>
<organism evidence="2 3">
    <name type="scientific">Amphiplicatus metriothermophilus</name>
    <dbReference type="NCBI Taxonomy" id="1519374"/>
    <lineage>
        <taxon>Bacteria</taxon>
        <taxon>Pseudomonadati</taxon>
        <taxon>Pseudomonadota</taxon>
        <taxon>Alphaproteobacteria</taxon>
        <taxon>Parvularculales</taxon>
        <taxon>Parvularculaceae</taxon>
        <taxon>Amphiplicatus</taxon>
    </lineage>
</organism>